<organism evidence="2 3">
    <name type="scientific">Phytophthora cactorum</name>
    <dbReference type="NCBI Taxonomy" id="29920"/>
    <lineage>
        <taxon>Eukaryota</taxon>
        <taxon>Sar</taxon>
        <taxon>Stramenopiles</taxon>
        <taxon>Oomycota</taxon>
        <taxon>Peronosporomycetes</taxon>
        <taxon>Peronosporales</taxon>
        <taxon>Peronosporaceae</taxon>
        <taxon>Phytophthora</taxon>
    </lineage>
</organism>
<dbReference type="AlphaFoldDB" id="A0A8T1AVF3"/>
<evidence type="ECO:0000313" key="3">
    <source>
        <dbReference type="Proteomes" id="UP000736787"/>
    </source>
</evidence>
<proteinExistence type="predicted"/>
<dbReference type="VEuPathDB" id="FungiDB:PC110_g9058"/>
<evidence type="ECO:0000313" key="2">
    <source>
        <dbReference type="EMBL" id="KAG2891054.1"/>
    </source>
</evidence>
<reference evidence="2" key="1">
    <citation type="submission" date="2018-10" db="EMBL/GenBank/DDBJ databases">
        <title>Effector identification in a new, highly contiguous assembly of the strawberry crown rot pathogen Phytophthora cactorum.</title>
        <authorList>
            <person name="Armitage A.D."/>
            <person name="Nellist C.F."/>
            <person name="Bates H."/>
            <person name="Vickerstaff R.J."/>
            <person name="Harrison R.J."/>
        </authorList>
    </citation>
    <scope>NUCLEOTIDE SEQUENCE</scope>
    <source>
        <strain evidence="2">4040</strain>
    </source>
</reference>
<feature type="compositionally biased region" description="Pro residues" evidence="1">
    <location>
        <begin position="64"/>
        <end position="74"/>
    </location>
</feature>
<sequence>MFEDQLPELVPDQDSAPDPRASLADLIEAAPGTLNVALAAPSSSVTVSTTSGVNPTDTAAAASPPAPGPTPPSPATLHLISWSMEPTRGEDGVQAYVNHLLKRVVTPAGATEDLTSHSFRRGGAQHANGEEKLAAQWIFDRGVWDMAKVNKAFAYLFNPPQEDRKIARVLSGWGVNEKTAVEDVDTLDHGTQDRKVLAVLMAYLTKYFPEQKTLSPSAPIVRSVWTLLDSLGPTCLRGLKP</sequence>
<comment type="caution">
    <text evidence="2">The sequence shown here is derived from an EMBL/GenBank/DDBJ whole genome shotgun (WGS) entry which is preliminary data.</text>
</comment>
<name>A0A8T1AVF3_9STRA</name>
<gene>
    <name evidence="2" type="ORF">PC117_g24336</name>
</gene>
<dbReference type="EMBL" id="RCMK01001616">
    <property type="protein sequence ID" value="KAG2891054.1"/>
    <property type="molecule type" value="Genomic_DNA"/>
</dbReference>
<protein>
    <submittedName>
        <fullName evidence="2">Uncharacterized protein</fullName>
    </submittedName>
</protein>
<feature type="region of interest" description="Disordered" evidence="1">
    <location>
        <begin position="46"/>
        <end position="75"/>
    </location>
</feature>
<accession>A0A8T1AVF3</accession>
<dbReference type="Proteomes" id="UP000736787">
    <property type="component" value="Unassembled WGS sequence"/>
</dbReference>
<feature type="compositionally biased region" description="Low complexity" evidence="1">
    <location>
        <begin position="46"/>
        <end position="63"/>
    </location>
</feature>
<evidence type="ECO:0000256" key="1">
    <source>
        <dbReference type="SAM" id="MobiDB-lite"/>
    </source>
</evidence>